<keyword evidence="2" id="KW-1185">Reference proteome</keyword>
<sequence>MRSGSPVFNIERFTVMIPAQNVPSEALLSPSSSPSPSPSLPSLPILTFPHFPSLLNFISPTRHVFSCDMIFQSTCARHLVLPATPCHPRQSHKNPRPLCRHTLVNLSHPCQLTRGLYSDTSALHLGLLKEFRYTFFSYAFMLPVTD</sequence>
<accession>A0A5B7JE89</accession>
<name>A0A5B7JE89_PORTR</name>
<dbReference type="Proteomes" id="UP000324222">
    <property type="component" value="Unassembled WGS sequence"/>
</dbReference>
<gene>
    <name evidence="1" type="ORF">E2C01_088352</name>
</gene>
<proteinExistence type="predicted"/>
<dbReference type="AlphaFoldDB" id="A0A5B7JE89"/>
<comment type="caution">
    <text evidence="1">The sequence shown here is derived from an EMBL/GenBank/DDBJ whole genome shotgun (WGS) entry which is preliminary data.</text>
</comment>
<protein>
    <submittedName>
        <fullName evidence="1">Uncharacterized protein</fullName>
    </submittedName>
</protein>
<evidence type="ECO:0000313" key="1">
    <source>
        <dbReference type="EMBL" id="MPC93229.1"/>
    </source>
</evidence>
<organism evidence="1 2">
    <name type="scientific">Portunus trituberculatus</name>
    <name type="common">Swimming crab</name>
    <name type="synonym">Neptunus trituberculatus</name>
    <dbReference type="NCBI Taxonomy" id="210409"/>
    <lineage>
        <taxon>Eukaryota</taxon>
        <taxon>Metazoa</taxon>
        <taxon>Ecdysozoa</taxon>
        <taxon>Arthropoda</taxon>
        <taxon>Crustacea</taxon>
        <taxon>Multicrustacea</taxon>
        <taxon>Malacostraca</taxon>
        <taxon>Eumalacostraca</taxon>
        <taxon>Eucarida</taxon>
        <taxon>Decapoda</taxon>
        <taxon>Pleocyemata</taxon>
        <taxon>Brachyura</taxon>
        <taxon>Eubrachyura</taxon>
        <taxon>Portunoidea</taxon>
        <taxon>Portunidae</taxon>
        <taxon>Portuninae</taxon>
        <taxon>Portunus</taxon>
    </lineage>
</organism>
<dbReference type="EMBL" id="VSRR010094097">
    <property type="protein sequence ID" value="MPC93229.1"/>
    <property type="molecule type" value="Genomic_DNA"/>
</dbReference>
<evidence type="ECO:0000313" key="2">
    <source>
        <dbReference type="Proteomes" id="UP000324222"/>
    </source>
</evidence>
<reference evidence="1 2" key="1">
    <citation type="submission" date="2019-05" db="EMBL/GenBank/DDBJ databases">
        <title>Another draft genome of Portunus trituberculatus and its Hox gene families provides insights of decapod evolution.</title>
        <authorList>
            <person name="Jeong J.-H."/>
            <person name="Song I."/>
            <person name="Kim S."/>
            <person name="Choi T."/>
            <person name="Kim D."/>
            <person name="Ryu S."/>
            <person name="Kim W."/>
        </authorList>
    </citation>
    <scope>NUCLEOTIDE SEQUENCE [LARGE SCALE GENOMIC DNA]</scope>
    <source>
        <tissue evidence="1">Muscle</tissue>
    </source>
</reference>